<accession>A0A1E3VJM2</accession>
<keyword evidence="2" id="KW-1185">Reference proteome</keyword>
<dbReference type="RefSeq" id="WP_069625210.1">
    <property type="nucleotide sequence ID" value="NZ_LPWD01000469.1"/>
</dbReference>
<dbReference type="OrthoDB" id="8453614at2"/>
<organism evidence="1 2">
    <name type="scientific">Methyloceanibacter marginalis</name>
    <dbReference type="NCBI Taxonomy" id="1774971"/>
    <lineage>
        <taxon>Bacteria</taxon>
        <taxon>Pseudomonadati</taxon>
        <taxon>Pseudomonadota</taxon>
        <taxon>Alphaproteobacteria</taxon>
        <taxon>Hyphomicrobiales</taxon>
        <taxon>Hyphomicrobiaceae</taxon>
        <taxon>Methyloceanibacter</taxon>
    </lineage>
</organism>
<dbReference type="EMBL" id="LPWD01000469">
    <property type="protein sequence ID" value="ODR93702.1"/>
    <property type="molecule type" value="Genomic_DNA"/>
</dbReference>
<evidence type="ECO:0000313" key="1">
    <source>
        <dbReference type="EMBL" id="ODR93702.1"/>
    </source>
</evidence>
<evidence type="ECO:0000313" key="2">
    <source>
        <dbReference type="Proteomes" id="UP000095042"/>
    </source>
</evidence>
<sequence>MLLGDLLSRFNDESVAADALQRLGDLVLLAEVCAGAEAEGLPLGAFIAGAVQRYAQDASDDEWITLMGELGRSEDPGLTCLKRALIHATRVPH</sequence>
<proteinExistence type="predicted"/>
<protein>
    <submittedName>
        <fullName evidence="1">Uncharacterized protein</fullName>
    </submittedName>
</protein>
<dbReference type="Proteomes" id="UP000095042">
    <property type="component" value="Unassembled WGS sequence"/>
</dbReference>
<gene>
    <name evidence="1" type="ORF">AUC71_05220</name>
</gene>
<dbReference type="AlphaFoldDB" id="A0A1E3VJM2"/>
<name>A0A1E3VJM2_9HYPH</name>
<comment type="caution">
    <text evidence="1">The sequence shown here is derived from an EMBL/GenBank/DDBJ whole genome shotgun (WGS) entry which is preliminary data.</text>
</comment>
<reference evidence="1 2" key="1">
    <citation type="journal article" date="2016" name="Environ. Microbiol.">
        <title>New Methyloceanibacter diversity from North Sea sediments includes methanotroph containing solely the soluble methane monooxygenase.</title>
        <authorList>
            <person name="Vekeman B."/>
            <person name="Kerckhof F.M."/>
            <person name="Cremers G."/>
            <person name="de Vos P."/>
            <person name="Vandamme P."/>
            <person name="Boon N."/>
            <person name="Op den Camp H.J."/>
            <person name="Heylen K."/>
        </authorList>
    </citation>
    <scope>NUCLEOTIDE SEQUENCE [LARGE SCALE GENOMIC DNA]</scope>
    <source>
        <strain evidence="1 2">R-67177</strain>
    </source>
</reference>